<accession>U9TSD1</accession>
<sequence length="106" mass="12476">GVIPMKMLINLVKELLGWFWNKFQQMSLNQSINPIKKTGLLWTRIGQNCLSKRSNRFICTHDEVISRIGDIFERRLAISGKNPLTIIYTFLLVRDFYIFISHQLFS</sequence>
<proteinExistence type="predicted"/>
<dbReference type="HOGENOM" id="CLU_2229639_0_0_1"/>
<dbReference type="AlphaFoldDB" id="U9TSD1"/>
<organism evidence="1">
    <name type="scientific">Rhizophagus irregularis (strain DAOM 181602 / DAOM 197198 / MUCL 43194)</name>
    <name type="common">Arbuscular mycorrhizal fungus</name>
    <name type="synonym">Glomus intraradices</name>
    <dbReference type="NCBI Taxonomy" id="747089"/>
    <lineage>
        <taxon>Eukaryota</taxon>
        <taxon>Fungi</taxon>
        <taxon>Fungi incertae sedis</taxon>
        <taxon>Mucoromycota</taxon>
        <taxon>Glomeromycotina</taxon>
        <taxon>Glomeromycetes</taxon>
        <taxon>Glomerales</taxon>
        <taxon>Glomeraceae</taxon>
        <taxon>Rhizophagus</taxon>
    </lineage>
</organism>
<reference evidence="1" key="1">
    <citation type="submission" date="2013-07" db="EMBL/GenBank/DDBJ databases">
        <title>The genome of an arbuscular mycorrhizal fungus provides insights into the evolution of the oldest plant symbiosis.</title>
        <authorList>
            <consortium name="DOE Joint Genome Institute"/>
            <person name="Tisserant E."/>
            <person name="Malbreil M."/>
            <person name="Kuo A."/>
            <person name="Kohler A."/>
            <person name="Symeonidi A."/>
            <person name="Balestrini R."/>
            <person name="Charron P."/>
            <person name="Duensing N."/>
            <person name="Frei-dit-Frey N."/>
            <person name="Gianinazzi-Pearson V."/>
            <person name="Gilbert B."/>
            <person name="Handa Y."/>
            <person name="Hijri M."/>
            <person name="Kaul R."/>
            <person name="Kawaguchi M."/>
            <person name="Krajinski F."/>
            <person name="Lammers P."/>
            <person name="Lapierre D."/>
            <person name="Masclaux F.G."/>
            <person name="Murat C."/>
            <person name="Morin E."/>
            <person name="Ndikumana S."/>
            <person name="Pagni M."/>
            <person name="Petitpierre D."/>
            <person name="Requena N."/>
            <person name="Rosikiewicz P."/>
            <person name="Riley R."/>
            <person name="Saito K."/>
            <person name="San Clemente H."/>
            <person name="Shapiro H."/>
            <person name="van Tuinen D."/>
            <person name="Becard G."/>
            <person name="Bonfante P."/>
            <person name="Paszkowski U."/>
            <person name="Shachar-Hill Y."/>
            <person name="Young J.P."/>
            <person name="Sanders I.R."/>
            <person name="Henrissat B."/>
            <person name="Rensing S.A."/>
            <person name="Grigoriev I.V."/>
            <person name="Corradi N."/>
            <person name="Roux C."/>
            <person name="Martin F."/>
        </authorList>
    </citation>
    <scope>NUCLEOTIDE SEQUENCE</scope>
    <source>
        <strain evidence="1">DAOM 197198</strain>
    </source>
</reference>
<feature type="non-terminal residue" evidence="1">
    <location>
        <position position="1"/>
    </location>
</feature>
<evidence type="ECO:0000313" key="1">
    <source>
        <dbReference type="EMBL" id="ESA06261.1"/>
    </source>
</evidence>
<name>U9TSD1_RHIID</name>
<dbReference type="EMBL" id="KI291862">
    <property type="protein sequence ID" value="ESA06261.1"/>
    <property type="molecule type" value="Genomic_DNA"/>
</dbReference>
<protein>
    <submittedName>
        <fullName evidence="1">Uncharacterized protein</fullName>
    </submittedName>
</protein>
<gene>
    <name evidence="1" type="ORF">GLOINDRAFT_99356</name>
</gene>